<proteinExistence type="predicted"/>
<evidence type="ECO:0000256" key="1">
    <source>
        <dbReference type="ARBA" id="ARBA00022614"/>
    </source>
</evidence>
<dbReference type="Gene3D" id="3.80.10.10">
    <property type="entry name" value="Ribonuclease Inhibitor"/>
    <property type="match status" value="2"/>
</dbReference>
<dbReference type="InterPro" id="IPR032675">
    <property type="entry name" value="LRR_dom_sf"/>
</dbReference>
<dbReference type="EMBL" id="CAHIKZ030001213">
    <property type="protein sequence ID" value="CAE1256507.1"/>
    <property type="molecule type" value="Genomic_DNA"/>
</dbReference>
<comment type="caution">
    <text evidence="5">The sequence shown here is derived from an EMBL/GenBank/DDBJ whole genome shotgun (WGS) entry which is preliminary data.</text>
</comment>
<evidence type="ECO:0000256" key="3">
    <source>
        <dbReference type="SAM" id="MobiDB-lite"/>
    </source>
</evidence>
<dbReference type="InterPro" id="IPR050216">
    <property type="entry name" value="LRR_domain-containing"/>
</dbReference>
<dbReference type="AlphaFoldDB" id="A0A812C826"/>
<protein>
    <submittedName>
        <fullName evidence="5">ERBIN</fullName>
    </submittedName>
</protein>
<evidence type="ECO:0000256" key="2">
    <source>
        <dbReference type="ARBA" id="ARBA00022737"/>
    </source>
</evidence>
<keyword evidence="1" id="KW-0433">Leucine-rich repeat</keyword>
<feature type="domain" description="Disease resistance R13L4/SHOC-2-like LRR" evidence="4">
    <location>
        <begin position="148"/>
        <end position="227"/>
    </location>
</feature>
<reference evidence="5" key="1">
    <citation type="submission" date="2021-01" db="EMBL/GenBank/DDBJ databases">
        <authorList>
            <person name="Li R."/>
            <person name="Bekaert M."/>
        </authorList>
    </citation>
    <scope>NUCLEOTIDE SEQUENCE</scope>
    <source>
        <strain evidence="5">Farmed</strain>
    </source>
</reference>
<dbReference type="SUPFAM" id="SSF52058">
    <property type="entry name" value="L domain-like"/>
    <property type="match status" value="1"/>
</dbReference>
<feature type="compositionally biased region" description="Polar residues" evidence="3">
    <location>
        <begin position="1"/>
        <end position="11"/>
    </location>
</feature>
<keyword evidence="2" id="KW-0677">Repeat</keyword>
<dbReference type="InterPro" id="IPR001611">
    <property type="entry name" value="Leu-rich_rpt"/>
</dbReference>
<accession>A0A812C826</accession>
<evidence type="ECO:0000313" key="5">
    <source>
        <dbReference type="EMBL" id="CAE1256507.1"/>
    </source>
</evidence>
<feature type="compositionally biased region" description="Basic and acidic residues" evidence="3">
    <location>
        <begin position="12"/>
        <end position="22"/>
    </location>
</feature>
<sequence length="274" mass="31621">MDSQSSKLVSRTTKEKCSRSERQFSSPLKNSFEFNAQSWRWKQAYSFRKNAMLKRKVLKVLAASDSKEKQKYHEDLLPELMLQTKYVIDLSLNYLLVCPKRLGYQGTHIKYLDLSHNMISFIPEEITLLKGLEYFEVSNNHLSELPENIGLLSNLKYIDVHQNKLKCLPDSIGSLKNLKELNIRNNELGQLPASIGSLYNLLDIYAGHNRLENLPEELFNIHSLEELPHRIGNLRKLVLLDVSNCQLSNLPIHILKCEALSHLRANNNHYLGHS</sequence>
<dbReference type="SMART" id="SM00364">
    <property type="entry name" value="LRR_BAC"/>
    <property type="match status" value="4"/>
</dbReference>
<dbReference type="PANTHER" id="PTHR48051">
    <property type="match status" value="1"/>
</dbReference>
<dbReference type="SMART" id="SM00369">
    <property type="entry name" value="LRR_TYP"/>
    <property type="match status" value="6"/>
</dbReference>
<dbReference type="PANTHER" id="PTHR48051:SF54">
    <property type="entry name" value="LEUCINE-RICH REPEAT-CONTAINING PROTEIN"/>
    <property type="match status" value="1"/>
</dbReference>
<dbReference type="InterPro" id="IPR055414">
    <property type="entry name" value="LRR_R13L4/SHOC2-like"/>
</dbReference>
<keyword evidence="6" id="KW-1185">Reference proteome</keyword>
<feature type="region of interest" description="Disordered" evidence="3">
    <location>
        <begin position="1"/>
        <end position="25"/>
    </location>
</feature>
<organism evidence="5 6">
    <name type="scientific">Acanthosepion pharaonis</name>
    <name type="common">Pharaoh cuttlefish</name>
    <name type="synonym">Sepia pharaonis</name>
    <dbReference type="NCBI Taxonomy" id="158019"/>
    <lineage>
        <taxon>Eukaryota</taxon>
        <taxon>Metazoa</taxon>
        <taxon>Spiralia</taxon>
        <taxon>Lophotrochozoa</taxon>
        <taxon>Mollusca</taxon>
        <taxon>Cephalopoda</taxon>
        <taxon>Coleoidea</taxon>
        <taxon>Decapodiformes</taxon>
        <taxon>Sepiida</taxon>
        <taxon>Sepiina</taxon>
        <taxon>Sepiidae</taxon>
        <taxon>Acanthosepion</taxon>
    </lineage>
</organism>
<dbReference type="GO" id="GO:0005737">
    <property type="term" value="C:cytoplasm"/>
    <property type="evidence" value="ECO:0007669"/>
    <property type="project" value="TreeGrafter"/>
</dbReference>
<evidence type="ECO:0000313" key="6">
    <source>
        <dbReference type="Proteomes" id="UP000597762"/>
    </source>
</evidence>
<dbReference type="OrthoDB" id="2021138at2759"/>
<name>A0A812C826_ACAPH</name>
<dbReference type="Pfam" id="PF23598">
    <property type="entry name" value="LRR_14"/>
    <property type="match status" value="1"/>
</dbReference>
<dbReference type="Pfam" id="PF13855">
    <property type="entry name" value="LRR_8"/>
    <property type="match status" value="1"/>
</dbReference>
<dbReference type="Proteomes" id="UP000597762">
    <property type="component" value="Unassembled WGS sequence"/>
</dbReference>
<dbReference type="PROSITE" id="PS51450">
    <property type="entry name" value="LRR"/>
    <property type="match status" value="1"/>
</dbReference>
<evidence type="ECO:0000259" key="4">
    <source>
        <dbReference type="Pfam" id="PF23598"/>
    </source>
</evidence>
<dbReference type="InterPro" id="IPR003591">
    <property type="entry name" value="Leu-rich_rpt_typical-subtyp"/>
</dbReference>
<gene>
    <name evidence="5" type="ORF">SPHA_30217</name>
</gene>